<feature type="transmembrane region" description="Helical" evidence="5">
    <location>
        <begin position="43"/>
        <end position="61"/>
    </location>
</feature>
<organism evidence="6 7">
    <name type="scientific">Neolewinella xylanilytica</name>
    <dbReference type="NCBI Taxonomy" id="1514080"/>
    <lineage>
        <taxon>Bacteria</taxon>
        <taxon>Pseudomonadati</taxon>
        <taxon>Bacteroidota</taxon>
        <taxon>Saprospiria</taxon>
        <taxon>Saprospirales</taxon>
        <taxon>Lewinellaceae</taxon>
        <taxon>Neolewinella</taxon>
    </lineage>
</organism>
<dbReference type="AlphaFoldDB" id="A0A2S6I4E0"/>
<keyword evidence="3 5" id="KW-1133">Transmembrane helix</keyword>
<dbReference type="EMBL" id="PTJC01000006">
    <property type="protein sequence ID" value="PPK86034.1"/>
    <property type="molecule type" value="Genomic_DNA"/>
</dbReference>
<dbReference type="GO" id="GO:0016020">
    <property type="term" value="C:membrane"/>
    <property type="evidence" value="ECO:0007669"/>
    <property type="project" value="UniProtKB-SubCell"/>
</dbReference>
<sequence length="115" mass="12567">MAFATLATFFSAISFLGFGISCQTSDYMKREFIRYGYDRERPLTGYLQILGGIGLIAGYYVSPPLAMAAAAGLSLMMAYGFGVRMYIRDTLLQATPAFLYAALNGYLALHYAGLL</sequence>
<evidence type="ECO:0000313" key="6">
    <source>
        <dbReference type="EMBL" id="PPK86034.1"/>
    </source>
</evidence>
<keyword evidence="4 5" id="KW-0472">Membrane</keyword>
<accession>A0A2S6I4E0</accession>
<dbReference type="InterPro" id="IPR032808">
    <property type="entry name" value="DoxX"/>
</dbReference>
<reference evidence="6 7" key="1">
    <citation type="submission" date="2018-02" db="EMBL/GenBank/DDBJ databases">
        <title>Genomic Encyclopedia of Archaeal and Bacterial Type Strains, Phase II (KMG-II): from individual species to whole genera.</title>
        <authorList>
            <person name="Goeker M."/>
        </authorList>
    </citation>
    <scope>NUCLEOTIDE SEQUENCE [LARGE SCALE GENOMIC DNA]</scope>
    <source>
        <strain evidence="6 7">DSM 29526</strain>
    </source>
</reference>
<dbReference type="Pfam" id="PF13564">
    <property type="entry name" value="DoxX_2"/>
    <property type="match status" value="1"/>
</dbReference>
<evidence type="ECO:0000313" key="7">
    <source>
        <dbReference type="Proteomes" id="UP000237662"/>
    </source>
</evidence>
<dbReference type="RefSeq" id="WP_104420502.1">
    <property type="nucleotide sequence ID" value="NZ_PTJC01000006.1"/>
</dbReference>
<evidence type="ECO:0000256" key="4">
    <source>
        <dbReference type="ARBA" id="ARBA00023136"/>
    </source>
</evidence>
<comment type="caution">
    <text evidence="6">The sequence shown here is derived from an EMBL/GenBank/DDBJ whole genome shotgun (WGS) entry which is preliminary data.</text>
</comment>
<feature type="transmembrane region" description="Helical" evidence="5">
    <location>
        <begin position="94"/>
        <end position="113"/>
    </location>
</feature>
<dbReference type="Proteomes" id="UP000237662">
    <property type="component" value="Unassembled WGS sequence"/>
</dbReference>
<name>A0A2S6I4E0_9BACT</name>
<gene>
    <name evidence="6" type="ORF">CLV84_2951</name>
</gene>
<feature type="transmembrane region" description="Helical" evidence="5">
    <location>
        <begin position="67"/>
        <end position="87"/>
    </location>
</feature>
<evidence type="ECO:0000256" key="3">
    <source>
        <dbReference type="ARBA" id="ARBA00022989"/>
    </source>
</evidence>
<evidence type="ECO:0000256" key="2">
    <source>
        <dbReference type="ARBA" id="ARBA00022692"/>
    </source>
</evidence>
<evidence type="ECO:0000256" key="1">
    <source>
        <dbReference type="ARBA" id="ARBA00004141"/>
    </source>
</evidence>
<dbReference type="OrthoDB" id="799482at2"/>
<proteinExistence type="predicted"/>
<protein>
    <submittedName>
        <fullName evidence="6">DoxX-like protein</fullName>
    </submittedName>
</protein>
<keyword evidence="7" id="KW-1185">Reference proteome</keyword>
<feature type="transmembrane region" description="Helical" evidence="5">
    <location>
        <begin position="6"/>
        <end position="22"/>
    </location>
</feature>
<keyword evidence="2 5" id="KW-0812">Transmembrane</keyword>
<comment type="subcellular location">
    <subcellularLocation>
        <location evidence="1">Membrane</location>
        <topology evidence="1">Multi-pass membrane protein</topology>
    </subcellularLocation>
</comment>
<evidence type="ECO:0000256" key="5">
    <source>
        <dbReference type="SAM" id="Phobius"/>
    </source>
</evidence>